<evidence type="ECO:0000256" key="2">
    <source>
        <dbReference type="ARBA" id="ARBA00022692"/>
    </source>
</evidence>
<dbReference type="PANTHER" id="PTHR31769">
    <property type="entry name" value="OS07G0462200 PROTEIN-RELATED"/>
    <property type="match status" value="1"/>
</dbReference>
<accession>A0ABR2T2B5</accession>
<reference evidence="8 9" key="1">
    <citation type="journal article" date="2024" name="G3 (Bethesda)">
        <title>Genome assembly of Hibiscus sabdariffa L. provides insights into metabolisms of medicinal natural products.</title>
        <authorList>
            <person name="Kim T."/>
        </authorList>
    </citation>
    <scope>NUCLEOTIDE SEQUENCE [LARGE SCALE GENOMIC DNA]</scope>
    <source>
        <strain evidence="8">TK-2024</strain>
        <tissue evidence="8">Old leaves</tissue>
    </source>
</reference>
<evidence type="ECO:0000256" key="6">
    <source>
        <dbReference type="ARBA" id="ARBA00029467"/>
    </source>
</evidence>
<feature type="transmembrane region" description="Helical" evidence="7">
    <location>
        <begin position="36"/>
        <end position="64"/>
    </location>
</feature>
<evidence type="ECO:0000256" key="1">
    <source>
        <dbReference type="ARBA" id="ARBA00004127"/>
    </source>
</evidence>
<sequence length="246" mass="26371">MFSSLQLLYYMFSLGMDKALNFLVKCQPALDADLCGLVPFLLGLAALVLLVLAQVSGNCFAGCICTKKDFDKESATKQLAAASHIFSWFLVCSLIMALDTTAGILSITVQTTDEGSREDDVAHGIVAFLLGFVASLLLVLAQVSGNCFAGCIWICTKEDLDKASGKKKMAVASHIFSWIMLAVGLTMLIVGMAKFESASDHVFFVGGLVCFIHGLFTVAYIVSAIAAAREDLASGIQNPLERYLRS</sequence>
<name>A0ABR2T2B5_9ROSI</name>
<feature type="transmembrane region" description="Helical" evidence="7">
    <location>
        <begin position="121"/>
        <end position="154"/>
    </location>
</feature>
<comment type="caution">
    <text evidence="8">The sequence shown here is derived from an EMBL/GenBank/DDBJ whole genome shotgun (WGS) entry which is preliminary data.</text>
</comment>
<evidence type="ECO:0000313" key="8">
    <source>
        <dbReference type="EMBL" id="KAK9031357.1"/>
    </source>
</evidence>
<protein>
    <submittedName>
        <fullName evidence="8">Uncharacterized protein</fullName>
    </submittedName>
</protein>
<dbReference type="Proteomes" id="UP001396334">
    <property type="component" value="Unassembled WGS sequence"/>
</dbReference>
<keyword evidence="9" id="KW-1185">Reference proteome</keyword>
<gene>
    <name evidence="8" type="ORF">V6N11_032740</name>
</gene>
<evidence type="ECO:0000256" key="7">
    <source>
        <dbReference type="SAM" id="Phobius"/>
    </source>
</evidence>
<organism evidence="8 9">
    <name type="scientific">Hibiscus sabdariffa</name>
    <name type="common">roselle</name>
    <dbReference type="NCBI Taxonomy" id="183260"/>
    <lineage>
        <taxon>Eukaryota</taxon>
        <taxon>Viridiplantae</taxon>
        <taxon>Streptophyta</taxon>
        <taxon>Embryophyta</taxon>
        <taxon>Tracheophyta</taxon>
        <taxon>Spermatophyta</taxon>
        <taxon>Magnoliopsida</taxon>
        <taxon>eudicotyledons</taxon>
        <taxon>Gunneridae</taxon>
        <taxon>Pentapetalae</taxon>
        <taxon>rosids</taxon>
        <taxon>malvids</taxon>
        <taxon>Malvales</taxon>
        <taxon>Malvaceae</taxon>
        <taxon>Malvoideae</taxon>
        <taxon>Hibiscus</taxon>
    </lineage>
</organism>
<feature type="transmembrane region" description="Helical" evidence="7">
    <location>
        <begin position="175"/>
        <end position="195"/>
    </location>
</feature>
<evidence type="ECO:0000256" key="4">
    <source>
        <dbReference type="ARBA" id="ARBA00022989"/>
    </source>
</evidence>
<evidence type="ECO:0000256" key="3">
    <source>
        <dbReference type="ARBA" id="ARBA00022729"/>
    </source>
</evidence>
<dbReference type="InterPro" id="IPR009606">
    <property type="entry name" value="DEAL/Modifying_wall_lignin1/2"/>
</dbReference>
<comment type="similarity">
    <text evidence="6">Belongs to the DESIGUAL family.</text>
</comment>
<evidence type="ECO:0000313" key="9">
    <source>
        <dbReference type="Proteomes" id="UP001396334"/>
    </source>
</evidence>
<proteinExistence type="inferred from homology"/>
<dbReference type="EMBL" id="JBBPBN010000010">
    <property type="protein sequence ID" value="KAK9031357.1"/>
    <property type="molecule type" value="Genomic_DNA"/>
</dbReference>
<feature type="transmembrane region" description="Helical" evidence="7">
    <location>
        <begin position="85"/>
        <end position="109"/>
    </location>
</feature>
<keyword evidence="3" id="KW-0732">Signal</keyword>
<comment type="subcellular location">
    <subcellularLocation>
        <location evidence="1">Endomembrane system</location>
        <topology evidence="1">Multi-pass membrane protein</topology>
    </subcellularLocation>
</comment>
<dbReference type="InterPro" id="IPR052222">
    <property type="entry name" value="DESIGUAL"/>
</dbReference>
<dbReference type="Pfam" id="PF06749">
    <property type="entry name" value="DUF1218"/>
    <property type="match status" value="2"/>
</dbReference>
<keyword evidence="2 7" id="KW-0812">Transmembrane</keyword>
<keyword evidence="4 7" id="KW-1133">Transmembrane helix</keyword>
<evidence type="ECO:0000256" key="5">
    <source>
        <dbReference type="ARBA" id="ARBA00023136"/>
    </source>
</evidence>
<feature type="transmembrane region" description="Helical" evidence="7">
    <location>
        <begin position="201"/>
        <end position="222"/>
    </location>
</feature>
<keyword evidence="5 7" id="KW-0472">Membrane</keyword>